<dbReference type="Pfam" id="PF00246">
    <property type="entry name" value="Peptidase_M14"/>
    <property type="match status" value="1"/>
</dbReference>
<proteinExistence type="inferred from homology"/>
<dbReference type="InterPro" id="IPR000834">
    <property type="entry name" value="Peptidase_M14"/>
</dbReference>
<accession>A0A840E3Z7</accession>
<gene>
    <name evidence="5" type="ORF">GGR28_002427</name>
</gene>
<organism evidence="5 6">
    <name type="scientific">Neolewinella aquimaris</name>
    <dbReference type="NCBI Taxonomy" id="1835722"/>
    <lineage>
        <taxon>Bacteria</taxon>
        <taxon>Pseudomonadati</taxon>
        <taxon>Bacteroidota</taxon>
        <taxon>Saprospiria</taxon>
        <taxon>Saprospirales</taxon>
        <taxon>Lewinellaceae</taxon>
        <taxon>Neolewinella</taxon>
    </lineage>
</organism>
<dbReference type="CDD" id="cd06237">
    <property type="entry name" value="M14_Nna1-like"/>
    <property type="match status" value="1"/>
</dbReference>
<dbReference type="AlphaFoldDB" id="A0A840E3Z7"/>
<evidence type="ECO:0000313" key="5">
    <source>
        <dbReference type="EMBL" id="MBB4079800.1"/>
    </source>
</evidence>
<dbReference type="PANTHER" id="PTHR12756:SF11">
    <property type="entry name" value="CYTOSOLIC CARBOXYPEPTIDASE 1"/>
    <property type="match status" value="1"/>
</dbReference>
<dbReference type="Proteomes" id="UP000576209">
    <property type="component" value="Unassembled WGS sequence"/>
</dbReference>
<evidence type="ECO:0000256" key="1">
    <source>
        <dbReference type="ARBA" id="ARBA00001947"/>
    </source>
</evidence>
<dbReference type="Gene3D" id="3.40.630.10">
    <property type="entry name" value="Zn peptidases"/>
    <property type="match status" value="1"/>
</dbReference>
<dbReference type="GO" id="GO:0004181">
    <property type="term" value="F:metallocarboxypeptidase activity"/>
    <property type="evidence" value="ECO:0007669"/>
    <property type="project" value="InterPro"/>
</dbReference>
<dbReference type="GO" id="GO:0006508">
    <property type="term" value="P:proteolysis"/>
    <property type="evidence" value="ECO:0007669"/>
    <property type="project" value="InterPro"/>
</dbReference>
<feature type="signal peptide" evidence="3">
    <location>
        <begin position="1"/>
        <end position="20"/>
    </location>
</feature>
<keyword evidence="6" id="KW-1185">Reference proteome</keyword>
<feature type="domain" description="Peptidase M14" evidence="4">
    <location>
        <begin position="155"/>
        <end position="405"/>
    </location>
</feature>
<feature type="active site" description="Proton donor/acceptor" evidence="2">
    <location>
        <position position="380"/>
    </location>
</feature>
<dbReference type="GO" id="GO:0008270">
    <property type="term" value="F:zinc ion binding"/>
    <property type="evidence" value="ECO:0007669"/>
    <property type="project" value="InterPro"/>
</dbReference>
<protein>
    <recommendedName>
        <fullName evidence="4">Peptidase M14 domain-containing protein</fullName>
    </recommendedName>
</protein>
<name>A0A840E3Z7_9BACT</name>
<comment type="cofactor">
    <cofactor evidence="1">
        <name>Zn(2+)</name>
        <dbReference type="ChEBI" id="CHEBI:29105"/>
    </cofactor>
</comment>
<evidence type="ECO:0000313" key="6">
    <source>
        <dbReference type="Proteomes" id="UP000576209"/>
    </source>
</evidence>
<dbReference type="PANTHER" id="PTHR12756">
    <property type="entry name" value="CYTOSOLIC CARBOXYPEPTIDASE"/>
    <property type="match status" value="1"/>
</dbReference>
<dbReference type="InterPro" id="IPR050821">
    <property type="entry name" value="Cytosolic_carboxypeptidase"/>
</dbReference>
<keyword evidence="3" id="KW-0732">Signal</keyword>
<dbReference type="SUPFAM" id="SSF53187">
    <property type="entry name" value="Zn-dependent exopeptidases"/>
    <property type="match status" value="1"/>
</dbReference>
<evidence type="ECO:0000256" key="2">
    <source>
        <dbReference type="PROSITE-ProRule" id="PRU01379"/>
    </source>
</evidence>
<dbReference type="SMART" id="SM00631">
    <property type="entry name" value="Zn_pept"/>
    <property type="match status" value="1"/>
</dbReference>
<evidence type="ECO:0000259" key="4">
    <source>
        <dbReference type="PROSITE" id="PS52035"/>
    </source>
</evidence>
<evidence type="ECO:0000256" key="3">
    <source>
        <dbReference type="SAM" id="SignalP"/>
    </source>
</evidence>
<sequence>MKYGLLVLLLLLVVGCSRRAQPYDFPRPVDTTDHPITEQVKRSYAFDDGSLTFDNQFDGARLNKLERLNDSTFVATIQPENAPINPSPWYAMRIVSDRNRELTVRLAYPPETRHRYFPKVSRDRDAWMPVDSSRLTYNTDSTGLSVRLTVAAGETFLAGQEIVSSRDVMGWLSTFRQSYVRIDEAGKSHLGRAIPVMRLSAENRYAKRPMIVLFSRQHPPEVTGYLALQAFVKGIVDHPRVEEFLHRYQLLVFPILNPDGVDLGHWRHNAGGIDSNRDWAYYNQPEARQVADYVVRKAKKNEAQVILGMDFHSTYHDVYYTFDDDTPPSVLPGFTDAWLRGIEDRIGNGFRVNEEPRPLGPPTTSGWFKTQFNAEAITYEIGDDTDREFVKQKGRASADAMIDVLLAR</sequence>
<comment type="caution">
    <text evidence="5">The sequence shown here is derived from an EMBL/GenBank/DDBJ whole genome shotgun (WGS) entry which is preliminary data.</text>
</comment>
<dbReference type="PROSITE" id="PS52035">
    <property type="entry name" value="PEPTIDASE_M14"/>
    <property type="match status" value="1"/>
</dbReference>
<reference evidence="5 6" key="1">
    <citation type="submission" date="2020-08" db="EMBL/GenBank/DDBJ databases">
        <title>Genomic Encyclopedia of Type Strains, Phase IV (KMG-IV): sequencing the most valuable type-strain genomes for metagenomic binning, comparative biology and taxonomic classification.</title>
        <authorList>
            <person name="Goeker M."/>
        </authorList>
    </citation>
    <scope>NUCLEOTIDE SEQUENCE [LARGE SCALE GENOMIC DNA]</scope>
    <source>
        <strain evidence="5 6">DSM 105137</strain>
    </source>
</reference>
<dbReference type="PROSITE" id="PS51257">
    <property type="entry name" value="PROKAR_LIPOPROTEIN"/>
    <property type="match status" value="1"/>
</dbReference>
<feature type="chain" id="PRO_5032871658" description="Peptidase M14 domain-containing protein" evidence="3">
    <location>
        <begin position="21"/>
        <end position="408"/>
    </location>
</feature>
<comment type="similarity">
    <text evidence="2">Belongs to the peptidase M14 family.</text>
</comment>
<dbReference type="EMBL" id="JACIFF010000006">
    <property type="protein sequence ID" value="MBB4079800.1"/>
    <property type="molecule type" value="Genomic_DNA"/>
</dbReference>
<dbReference type="RefSeq" id="WP_183496045.1">
    <property type="nucleotide sequence ID" value="NZ_JACIFF010000006.1"/>
</dbReference>